<dbReference type="EMBL" id="JAYGGQ010000004">
    <property type="protein sequence ID" value="MEA5454693.1"/>
    <property type="molecule type" value="Genomic_DNA"/>
</dbReference>
<evidence type="ECO:0000256" key="1">
    <source>
        <dbReference type="SAM" id="MobiDB-lite"/>
    </source>
</evidence>
<dbReference type="Proteomes" id="UP001304769">
    <property type="component" value="Unassembled WGS sequence"/>
</dbReference>
<comment type="caution">
    <text evidence="2">The sequence shown here is derived from an EMBL/GenBank/DDBJ whole genome shotgun (WGS) entry which is preliminary data.</text>
</comment>
<reference evidence="2 3" key="1">
    <citation type="submission" date="2023-12" db="EMBL/GenBank/DDBJ databases">
        <title>Sinomonas terricola sp. nov, isolated from litchi orchard soil in Guangdong, PR China.</title>
        <authorList>
            <person name="Jiaxin W."/>
            <person name="Yang Z."/>
            <person name="Honghui Z."/>
        </authorList>
    </citation>
    <scope>NUCLEOTIDE SEQUENCE [LARGE SCALE GENOMIC DNA]</scope>
    <source>
        <strain evidence="2 3">JGH33</strain>
    </source>
</reference>
<name>A0ABU5T4V2_9MICC</name>
<dbReference type="RefSeq" id="WP_323278533.1">
    <property type="nucleotide sequence ID" value="NZ_JAYGGQ010000004.1"/>
</dbReference>
<protein>
    <submittedName>
        <fullName evidence="2">Uncharacterized protein</fullName>
    </submittedName>
</protein>
<evidence type="ECO:0000313" key="3">
    <source>
        <dbReference type="Proteomes" id="UP001304769"/>
    </source>
</evidence>
<gene>
    <name evidence="2" type="ORF">SPF06_08170</name>
</gene>
<keyword evidence="3" id="KW-1185">Reference proteome</keyword>
<evidence type="ECO:0000313" key="2">
    <source>
        <dbReference type="EMBL" id="MEA5454693.1"/>
    </source>
</evidence>
<accession>A0ABU5T4V2</accession>
<proteinExistence type="predicted"/>
<organism evidence="2 3">
    <name type="scientific">Sinomonas terricola</name>
    <dbReference type="NCBI Taxonomy" id="3110330"/>
    <lineage>
        <taxon>Bacteria</taxon>
        <taxon>Bacillati</taxon>
        <taxon>Actinomycetota</taxon>
        <taxon>Actinomycetes</taxon>
        <taxon>Micrococcales</taxon>
        <taxon>Micrococcaceae</taxon>
        <taxon>Sinomonas</taxon>
    </lineage>
</organism>
<feature type="region of interest" description="Disordered" evidence="1">
    <location>
        <begin position="240"/>
        <end position="268"/>
    </location>
</feature>
<sequence length="268" mass="28586">MEASETAGAADLVVEFCGELYRPDADGVFGIGREGDLEIDENPYLHRRFLEISRSEGIWWLTNVGSLISATVADVSGGLQAWVVPGARIPLVFDHTNVIFTAGATTYEFAVHVRTPSFVRRQNPDEADVSGETTIGPIVFTDSQKALIVALAEPMLRRDGTGLSAIPTSAAAARRLGWPLTKFNRKLDNVCDRLDRVGVAGLRGGSGRLATNRRARLVEHAVSSHLVTADDLELLEREARASARAGSGPRGAGDDDGAEPEEGSAHAG</sequence>